<dbReference type="RefSeq" id="WP_249317227.1">
    <property type="nucleotide sequence ID" value="NZ_JACRSR010000004.1"/>
</dbReference>
<reference evidence="2" key="1">
    <citation type="submission" date="2020-08" db="EMBL/GenBank/DDBJ databases">
        <title>Genome public.</title>
        <authorList>
            <person name="Liu C."/>
            <person name="Sun Q."/>
        </authorList>
    </citation>
    <scope>NUCLEOTIDE SEQUENCE</scope>
    <source>
        <strain evidence="2">NSJ-53</strain>
    </source>
</reference>
<dbReference type="AlphaFoldDB" id="A0A926HRA8"/>
<dbReference type="EMBL" id="JACRSR010000004">
    <property type="protein sequence ID" value="MBC8532116.1"/>
    <property type="molecule type" value="Genomic_DNA"/>
</dbReference>
<evidence type="ECO:0000313" key="3">
    <source>
        <dbReference type="Proteomes" id="UP000623172"/>
    </source>
</evidence>
<gene>
    <name evidence="2" type="ORF">H8696_09675</name>
</gene>
<feature type="transmembrane region" description="Helical" evidence="1">
    <location>
        <begin position="131"/>
        <end position="154"/>
    </location>
</feature>
<dbReference type="InterPro" id="IPR010898">
    <property type="entry name" value="Hpre_diP_synth_I"/>
</dbReference>
<evidence type="ECO:0000256" key="1">
    <source>
        <dbReference type="SAM" id="Phobius"/>
    </source>
</evidence>
<keyword evidence="1" id="KW-0812">Transmembrane</keyword>
<keyword evidence="1" id="KW-1133">Transmembrane helix</keyword>
<dbReference type="Proteomes" id="UP000623172">
    <property type="component" value="Unassembled WGS sequence"/>
</dbReference>
<dbReference type="Pfam" id="PF07456">
    <property type="entry name" value="Hpre_diP_synt_I"/>
    <property type="match status" value="1"/>
</dbReference>
<sequence>MTTRDWIRMALYLAVALVLSYVESLFPLPLGVPGIKLGLANIVTVVALVTLGWKKTFWITLLRCLLTAIFGVFSTLLFSLAGGLLSLAVMALLLGTGRFSLTAVSAAGGVCHNAGQIAVAALVMGPGILAYLPWLMAAGLISGIAVGLAAGLVARRLKSQSAKGVGE</sequence>
<organism evidence="2 3">
    <name type="scientific">Gehongia tenuis</name>
    <dbReference type="NCBI Taxonomy" id="2763655"/>
    <lineage>
        <taxon>Bacteria</taxon>
        <taxon>Bacillati</taxon>
        <taxon>Bacillota</taxon>
        <taxon>Clostridia</taxon>
        <taxon>Christensenellales</taxon>
        <taxon>Christensenellaceae</taxon>
        <taxon>Gehongia</taxon>
    </lineage>
</organism>
<dbReference type="PIRSF" id="PIRSF027391">
    <property type="entry name" value="Hpre_diP_synt_I"/>
    <property type="match status" value="1"/>
</dbReference>
<feature type="transmembrane region" description="Helical" evidence="1">
    <location>
        <begin position="65"/>
        <end position="94"/>
    </location>
</feature>
<keyword evidence="1" id="KW-0472">Membrane</keyword>
<name>A0A926HRA8_9FIRM</name>
<feature type="transmembrane region" description="Helical" evidence="1">
    <location>
        <begin position="34"/>
        <end position="53"/>
    </location>
</feature>
<dbReference type="Gene3D" id="1.10.1760.20">
    <property type="match status" value="1"/>
</dbReference>
<proteinExistence type="predicted"/>
<evidence type="ECO:0000313" key="2">
    <source>
        <dbReference type="EMBL" id="MBC8532116.1"/>
    </source>
</evidence>
<accession>A0A926HRA8</accession>
<keyword evidence="3" id="KW-1185">Reference proteome</keyword>
<protein>
    <submittedName>
        <fullName evidence="2">Gx transporter family protein</fullName>
    </submittedName>
</protein>
<comment type="caution">
    <text evidence="2">The sequence shown here is derived from an EMBL/GenBank/DDBJ whole genome shotgun (WGS) entry which is preliminary data.</text>
</comment>
<dbReference type="InterPro" id="IPR014535">
    <property type="entry name" value="Hpre_diP_synt_I"/>
</dbReference>